<accession>A0ACA8ZU38</accession>
<gene>
    <name evidence="1" type="ORF">AZO1586R_2357</name>
</gene>
<evidence type="ECO:0000313" key="1">
    <source>
        <dbReference type="EMBL" id="CAB5507375.1"/>
    </source>
</evidence>
<reference evidence="1" key="1">
    <citation type="submission" date="2020-05" db="EMBL/GenBank/DDBJ databases">
        <authorList>
            <person name="Petersen J."/>
            <person name="Sayavedra L."/>
        </authorList>
    </citation>
    <scope>NUCLEOTIDE SEQUENCE</scope>
    <source>
        <strain evidence="1">B azoricus SOX Menez Gwen</strain>
    </source>
</reference>
<dbReference type="EMBL" id="CAESAP020000382">
    <property type="protein sequence ID" value="CAB5507375.1"/>
    <property type="molecule type" value="Genomic_DNA"/>
</dbReference>
<organism evidence="1 2">
    <name type="scientific">Bathymodiolus azoricus thioautotrophic gill symbiont</name>
    <dbReference type="NCBI Taxonomy" id="235205"/>
    <lineage>
        <taxon>Bacteria</taxon>
        <taxon>Pseudomonadati</taxon>
        <taxon>Pseudomonadota</taxon>
        <taxon>Gammaproteobacteria</taxon>
        <taxon>sulfur-oxidizing symbionts</taxon>
    </lineage>
</organism>
<name>A0ACA8ZU38_9GAMM</name>
<keyword evidence="2" id="KW-1185">Reference proteome</keyword>
<proteinExistence type="predicted"/>
<protein>
    <submittedName>
        <fullName evidence="1">Uncharacterized protein</fullName>
    </submittedName>
</protein>
<evidence type="ECO:0000313" key="2">
    <source>
        <dbReference type="Proteomes" id="UP000635628"/>
    </source>
</evidence>
<dbReference type="Proteomes" id="UP000635628">
    <property type="component" value="Unassembled WGS sequence"/>
</dbReference>
<comment type="caution">
    <text evidence="1">The sequence shown here is derived from an EMBL/GenBank/DDBJ whole genome shotgun (WGS) entry which is preliminary data.</text>
</comment>
<sequence>MTSRIGLITLAHAIQVLDLSKTIDQHFPASGSNCALKASTFINTLVLSQHEGGECLNDTVHIAKDKALRLVTNQKAPTPQTIGTWLRRLGKDNQGVKALQKANKTLLKATLNNCKNITLDIDASEVIANKVDTQWTYKGNKDYMSMVGHIAQTGQIVATDFKAGNVSPNTDNLGFIKICQDALPKGINIKKT</sequence>